<protein>
    <submittedName>
        <fullName evidence="1">Uncharacterized protein</fullName>
    </submittedName>
</protein>
<dbReference type="Proteomes" id="UP001240905">
    <property type="component" value="Unassembled WGS sequence"/>
</dbReference>
<comment type="caution">
    <text evidence="1">The sequence shown here is derived from an EMBL/GenBank/DDBJ whole genome shotgun (WGS) entry which is preliminary data.</text>
</comment>
<dbReference type="AlphaFoldDB" id="A0AAW7J4I2"/>
<sequence length="79" mass="9324">MDFHTSKRKEMIENFSISNVLPKIIKSIRSFEFGEFTVSEVLNLIEMQVFSKRAFRNQVLLGKYKKAISQLQEQLKNLK</sequence>
<evidence type="ECO:0000313" key="1">
    <source>
        <dbReference type="EMBL" id="MDM7546643.1"/>
    </source>
</evidence>
<accession>A0AAW7J4I2</accession>
<dbReference type="EMBL" id="JAUCAE010000007">
    <property type="protein sequence ID" value="MDM7546643.1"/>
    <property type="molecule type" value="Genomic_DNA"/>
</dbReference>
<evidence type="ECO:0000313" key="2">
    <source>
        <dbReference type="Proteomes" id="UP001240905"/>
    </source>
</evidence>
<gene>
    <name evidence="1" type="ORF">QUD52_06345</name>
</gene>
<organism evidence="1 2">
    <name type="scientific">Lactococcus lactis</name>
    <dbReference type="NCBI Taxonomy" id="1358"/>
    <lineage>
        <taxon>Bacteria</taxon>
        <taxon>Bacillati</taxon>
        <taxon>Bacillota</taxon>
        <taxon>Bacilli</taxon>
        <taxon>Lactobacillales</taxon>
        <taxon>Streptococcaceae</taxon>
        <taxon>Lactococcus</taxon>
    </lineage>
</organism>
<reference evidence="1" key="1">
    <citation type="submission" date="2023-06" db="EMBL/GenBank/DDBJ databases">
        <title>Draft Genome Sequences of lactic acid bacteria strains isolated from fermented milk products.</title>
        <authorList>
            <person name="Elcheninov A.G."/>
            <person name="Klyukina A."/>
            <person name="Zayulina K.S."/>
            <person name="Gavirova L.A."/>
            <person name="Shcherbakova P.A."/>
            <person name="Shestakov A.I."/>
            <person name="Kublanov I.V."/>
            <person name="Kochetkova T.V."/>
        </authorList>
    </citation>
    <scope>NUCLEOTIDE SEQUENCE</scope>
    <source>
        <strain evidence="1">TOM.142</strain>
    </source>
</reference>
<name>A0AAW7J4I2_9LACT</name>
<proteinExistence type="predicted"/>